<proteinExistence type="predicted"/>
<dbReference type="GeneID" id="59266427"/>
<evidence type="ECO:0000313" key="5">
    <source>
        <dbReference type="Proteomes" id="UP000531561"/>
    </source>
</evidence>
<dbReference type="EMBL" id="JABFCT010000022">
    <property type="protein sequence ID" value="KAF5868508.1"/>
    <property type="molecule type" value="Genomic_DNA"/>
</dbReference>
<accession>A0A8H6AIR7</accession>
<feature type="compositionally biased region" description="Acidic residues" evidence="2">
    <location>
        <begin position="621"/>
        <end position="643"/>
    </location>
</feature>
<name>A0A8H6AIR7_9HELO</name>
<dbReference type="OrthoDB" id="3529276at2759"/>
<reference evidence="4 5" key="1">
    <citation type="journal article" date="2020" name="Phytopathology">
        <title>A high-quality genome resource of Botrytis fragariae, a new and rapidly spreading fungal pathogen causing strawberry gray mold in the U.S.A.</title>
        <authorList>
            <person name="Wu Y."/>
            <person name="Saski C.A."/>
            <person name="Schnabel G."/>
            <person name="Xiao S."/>
            <person name="Hu M."/>
        </authorList>
    </citation>
    <scope>NUCLEOTIDE SEQUENCE [LARGE SCALE GENOMIC DNA]</scope>
    <source>
        <strain evidence="4 5">BVB16</strain>
    </source>
</reference>
<dbReference type="InterPro" id="IPR013087">
    <property type="entry name" value="Znf_C2H2_type"/>
</dbReference>
<evidence type="ECO:0000313" key="4">
    <source>
        <dbReference type="EMBL" id="KAF5868508.1"/>
    </source>
</evidence>
<evidence type="ECO:0000256" key="2">
    <source>
        <dbReference type="SAM" id="MobiDB-lite"/>
    </source>
</evidence>
<evidence type="ECO:0000259" key="3">
    <source>
        <dbReference type="PROSITE" id="PS50157"/>
    </source>
</evidence>
<keyword evidence="5" id="KW-1185">Reference proteome</keyword>
<dbReference type="PANTHER" id="PTHR38167:SF1">
    <property type="entry name" value="C2H2-TYPE DOMAIN-CONTAINING PROTEIN"/>
    <property type="match status" value="1"/>
</dbReference>
<keyword evidence="1" id="KW-0862">Zinc</keyword>
<feature type="domain" description="C2H2-type" evidence="3">
    <location>
        <begin position="688"/>
        <end position="715"/>
    </location>
</feature>
<keyword evidence="1" id="KW-0863">Zinc-finger</keyword>
<feature type="region of interest" description="Disordered" evidence="2">
    <location>
        <begin position="419"/>
        <end position="462"/>
    </location>
</feature>
<dbReference type="PANTHER" id="PTHR38167">
    <property type="entry name" value="C2H2-TYPE DOMAIN-CONTAINING PROTEIN"/>
    <property type="match status" value="1"/>
</dbReference>
<comment type="caution">
    <text evidence="4">The sequence shown here is derived from an EMBL/GenBank/DDBJ whole genome shotgun (WGS) entry which is preliminary data.</text>
</comment>
<dbReference type="PROSITE" id="PS50157">
    <property type="entry name" value="ZINC_FINGER_C2H2_2"/>
    <property type="match status" value="1"/>
</dbReference>
<dbReference type="GO" id="GO:0008270">
    <property type="term" value="F:zinc ion binding"/>
    <property type="evidence" value="ECO:0007669"/>
    <property type="project" value="UniProtKB-KW"/>
</dbReference>
<feature type="compositionally biased region" description="Low complexity" evidence="2">
    <location>
        <begin position="420"/>
        <end position="432"/>
    </location>
</feature>
<sequence>MSDSDAPTNVSVRDLDYSGLRKAIDARLNKYFERLDAPESHERPKAIHRNDFYKFTIRAEEPNVEFIKFVPKIMWCSKLGVYKHVSHERAYELRIVLDEFCEEWCSQWLTGDAGIFFVQIRTNLRRGVWPHVILRTGENMERKTYPRFFTEADLGTHLTKFLLRLDEDFLRNIMAQIVRDEGYGCPIYNEKNEAIFMINIDPSKLSHNNPRKMVTAYTIMDVEEIRKFVRDLYYKSCVDQDTRGAKIRCDLRLEGQRVVSQVKLWEEGDSDYNEVGDEDEDESLFEEVFGGRKKDGDAVWRRRIWFAFEKMRAPQLRRAIHIICGGVYKLNLPADEEYINEKDDLTLRRTIAVILIVGTRVVLPHEAETCDLLEKMTADELRKSLIILCNAKIVSISFNNGMQLIIDGRTITLDVRDQLEPQGESSSESGEQYPADESSEEEETSDHGVEFEASVEELSEPEFPIPRKRPRLWVEPNQLLGETAFDEMDAPKLRELLNRLCDCGRIIVEDSTGKIEVNGRNIFISNGFIDLTQSDDSDGEGERDNNDGVGSYNDNEVEPTKEKADDGEFAMVDNESLPELEIAERSQQVGTMGEQEIDEAVGIVQLANQMINKGDEAAFEDKEECSEEELETDSWDNSDDDNDVPALRKSEIKELLSSKKDYLEDMYAKKEKRLRNLVVSKKRNLKIFECENCGSDFNIEGNKKGDCSFHPGERELDENYAEDYHWPNYGEPWKSADDPEYADRFIWSCCERNSDAEACIFTRHKALEERSSKRTKIEEFEKMGAPQLRNLLKLVCDNKGFALKHRHGKLFVKPEKVFFGVDGFHEGKPRLTNFGDCDNYKEREKDVGIEVEDVPIKSKYEVHELVKADKRKHPGRSPTMLKCENCCNYFCINNNPSNDCLWHPGQRITDLDDIIWADHDSKKDGAIESLIDHPDFEDRWIWSCCSQFGSDWGRKNTRHKALEEIKEPRNTFETSPEKLID</sequence>
<protein>
    <recommendedName>
        <fullName evidence="3">C2H2-type domain-containing protein</fullName>
    </recommendedName>
</protein>
<dbReference type="AlphaFoldDB" id="A0A8H6AIR7"/>
<dbReference type="Proteomes" id="UP000531561">
    <property type="component" value="Unassembled WGS sequence"/>
</dbReference>
<feature type="region of interest" description="Disordered" evidence="2">
    <location>
        <begin position="616"/>
        <end position="644"/>
    </location>
</feature>
<evidence type="ECO:0000256" key="1">
    <source>
        <dbReference type="PROSITE-ProRule" id="PRU00042"/>
    </source>
</evidence>
<dbReference type="RefSeq" id="XP_037187457.1">
    <property type="nucleotide sequence ID" value="XM_037342735.1"/>
</dbReference>
<keyword evidence="1" id="KW-0479">Metal-binding</keyword>
<organism evidence="4 5">
    <name type="scientific">Botrytis fragariae</name>
    <dbReference type="NCBI Taxonomy" id="1964551"/>
    <lineage>
        <taxon>Eukaryota</taxon>
        <taxon>Fungi</taxon>
        <taxon>Dikarya</taxon>
        <taxon>Ascomycota</taxon>
        <taxon>Pezizomycotina</taxon>
        <taxon>Leotiomycetes</taxon>
        <taxon>Helotiales</taxon>
        <taxon>Sclerotiniaceae</taxon>
        <taxon>Botrytis</taxon>
    </lineage>
</organism>
<feature type="region of interest" description="Disordered" evidence="2">
    <location>
        <begin position="533"/>
        <end position="566"/>
    </location>
</feature>
<gene>
    <name evidence="4" type="ORF">Bfra_012420</name>
</gene>